<protein>
    <submittedName>
        <fullName evidence="5">Uncharacterized protein LOC106807207</fullName>
    </submittedName>
</protein>
<proteinExistence type="predicted"/>
<evidence type="ECO:0000313" key="4">
    <source>
        <dbReference type="Proteomes" id="UP000695022"/>
    </source>
</evidence>
<feature type="domain" description="HTH CENPB-type" evidence="3">
    <location>
        <begin position="40"/>
        <end position="118"/>
    </location>
</feature>
<organism evidence="4 5">
    <name type="scientific">Priapulus caudatus</name>
    <name type="common">Priapulid worm</name>
    <dbReference type="NCBI Taxonomy" id="37621"/>
    <lineage>
        <taxon>Eukaryota</taxon>
        <taxon>Metazoa</taxon>
        <taxon>Ecdysozoa</taxon>
        <taxon>Scalidophora</taxon>
        <taxon>Priapulida</taxon>
        <taxon>Priapulimorpha</taxon>
        <taxon>Priapulimorphida</taxon>
        <taxon>Priapulidae</taxon>
        <taxon>Priapulus</taxon>
    </lineage>
</organism>
<dbReference type="GeneID" id="106807207"/>
<evidence type="ECO:0000256" key="2">
    <source>
        <dbReference type="SAM" id="MobiDB-lite"/>
    </source>
</evidence>
<keyword evidence="4" id="KW-1185">Reference proteome</keyword>
<evidence type="ECO:0000313" key="5">
    <source>
        <dbReference type="RefSeq" id="XP_014664978.1"/>
    </source>
</evidence>
<dbReference type="InterPro" id="IPR036397">
    <property type="entry name" value="RNaseH_sf"/>
</dbReference>
<reference evidence="5" key="1">
    <citation type="submission" date="2025-08" db="UniProtKB">
        <authorList>
            <consortium name="RefSeq"/>
        </authorList>
    </citation>
    <scope>IDENTIFICATION</scope>
</reference>
<dbReference type="InterPro" id="IPR050863">
    <property type="entry name" value="CenT-Element_Derived"/>
</dbReference>
<accession>A0ABM1DYF7</accession>
<keyword evidence="1" id="KW-0238">DNA-binding</keyword>
<dbReference type="Pfam" id="PF03184">
    <property type="entry name" value="DDE_1"/>
    <property type="match status" value="1"/>
</dbReference>
<dbReference type="PROSITE" id="PS51253">
    <property type="entry name" value="HTH_CENPB"/>
    <property type="match status" value="1"/>
</dbReference>
<dbReference type="Proteomes" id="UP000695022">
    <property type="component" value="Unplaced"/>
</dbReference>
<dbReference type="Gene3D" id="3.30.420.10">
    <property type="entry name" value="Ribonuclease H-like superfamily/Ribonuclease H"/>
    <property type="match status" value="1"/>
</dbReference>
<dbReference type="PANTHER" id="PTHR19303:SF74">
    <property type="entry name" value="POGO TRANSPOSABLE ELEMENT WITH KRAB DOMAIN"/>
    <property type="match status" value="1"/>
</dbReference>
<name>A0ABM1DYF7_PRICU</name>
<gene>
    <name evidence="5" type="primary">LOC106807207</name>
</gene>
<dbReference type="RefSeq" id="XP_014664978.1">
    <property type="nucleotide sequence ID" value="XM_014809492.1"/>
</dbReference>
<dbReference type="PANTHER" id="PTHR19303">
    <property type="entry name" value="TRANSPOSON"/>
    <property type="match status" value="1"/>
</dbReference>
<dbReference type="InterPro" id="IPR004875">
    <property type="entry name" value="DDE_SF_endonuclease_dom"/>
</dbReference>
<evidence type="ECO:0000259" key="3">
    <source>
        <dbReference type="PROSITE" id="PS51253"/>
    </source>
</evidence>
<feature type="region of interest" description="Disordered" evidence="2">
    <location>
        <begin position="1"/>
        <end position="26"/>
    </location>
</feature>
<dbReference type="InterPro" id="IPR006600">
    <property type="entry name" value="HTH_CenpB_DNA-bd_dom"/>
</dbReference>
<evidence type="ECO:0000256" key="1">
    <source>
        <dbReference type="ARBA" id="ARBA00023125"/>
    </source>
</evidence>
<feature type="compositionally biased region" description="Low complexity" evidence="2">
    <location>
        <begin position="9"/>
        <end position="24"/>
    </location>
</feature>
<sequence length="334" mass="37952">MRGEKDRLNNNNNADNQGNANNQDILDNAPNANVAIPRVGYFNNRAVFNAEQENLLVNYLLKASGLYYGLSMDETRKLAYEYANRLGVEMPPSWIENEKAGKDWLQGFMKRQPEISLRAPEATSLSRATSFNKYNVGKFFDNLQLVIEREGFTPEKIFNLDETGCTTVQKPDKDHFINGAPPGTVGAAHQSGWMTELNFLQFMKHFVAHVRCSPENKVLLLLDNHDSHISIETLDYAKENGIVMLSFPPHCSHKLQPLDRSVYGPFKRYYNTACDGWITENKGKTMTIYDIPALVGKAFPRAMIPTNIQSGFRRISDLSKKLNRERERLVENQG</sequence>